<dbReference type="KEGG" id="civ:IMZ16_09910"/>
<dbReference type="Proteomes" id="UP000593605">
    <property type="component" value="Chromosome"/>
</dbReference>
<evidence type="ECO:0000313" key="3">
    <source>
        <dbReference type="Proteomes" id="UP000184335"/>
    </source>
</evidence>
<dbReference type="NCBIfam" id="TIGR03515">
    <property type="entry name" value="GldC"/>
    <property type="match status" value="1"/>
</dbReference>
<dbReference type="STRING" id="1118202.SAMN05443429_11077"/>
<name>A0A1M6GYM3_9FLAO</name>
<gene>
    <name evidence="1" type="primary">gldC</name>
    <name evidence="1" type="ORF">IMZ16_09910</name>
    <name evidence="2" type="ORF">SAMN05443429_11077</name>
</gene>
<sequence>MKKSQISIDIELDENHIPEKLTWNAPDGGVENQETKAVMLSVWDDKTREALRIDLWAKDMPLDHMKIFIHQIYLSLASTYERATGEEDVADWMERLADEFAVRAAIK</sequence>
<reference evidence="1 4" key="2">
    <citation type="submission" date="2020-10" db="EMBL/GenBank/DDBJ databases">
        <title>Complete genome of Cruoricapor ignavus strain M1214 isolated from the blood culture of a febrile patient.</title>
        <authorList>
            <person name="Guglielmino C.J.D."/>
        </authorList>
    </citation>
    <scope>NUCLEOTIDE SEQUENCE [LARGE SCALE GENOMIC DNA]</scope>
    <source>
        <strain evidence="1 4">M1214</strain>
    </source>
</reference>
<evidence type="ECO:0000313" key="1">
    <source>
        <dbReference type="EMBL" id="QOR73803.1"/>
    </source>
</evidence>
<dbReference type="InterPro" id="IPR019854">
    <property type="entry name" value="Motility-assoc_prot_GldC"/>
</dbReference>
<evidence type="ECO:0000313" key="2">
    <source>
        <dbReference type="EMBL" id="SHJ15006.1"/>
    </source>
</evidence>
<dbReference type="Pfam" id="PF19937">
    <property type="entry name" value="GldC-like"/>
    <property type="match status" value="1"/>
</dbReference>
<dbReference type="RefSeq" id="WP_073180615.1">
    <property type="nucleotide sequence ID" value="NZ_CP063145.1"/>
</dbReference>
<reference evidence="2 3" key="1">
    <citation type="submission" date="2016-11" db="EMBL/GenBank/DDBJ databases">
        <authorList>
            <person name="Jaros S."/>
            <person name="Januszkiewicz K."/>
            <person name="Wedrychowicz H."/>
        </authorList>
    </citation>
    <scope>NUCLEOTIDE SEQUENCE [LARGE SCALE GENOMIC DNA]</scope>
    <source>
        <strain evidence="2 3">DSM 25479</strain>
    </source>
</reference>
<proteinExistence type="predicted"/>
<keyword evidence="3" id="KW-1185">Reference proteome</keyword>
<protein>
    <submittedName>
        <fullName evidence="1">Gliding motility protein GldC</fullName>
    </submittedName>
    <submittedName>
        <fullName evidence="2">Protein involved in gliding motility GldC</fullName>
    </submittedName>
</protein>
<dbReference type="EMBL" id="CP063145">
    <property type="protein sequence ID" value="QOR73803.1"/>
    <property type="molecule type" value="Genomic_DNA"/>
</dbReference>
<dbReference type="EMBL" id="FQYI01000010">
    <property type="protein sequence ID" value="SHJ15006.1"/>
    <property type="molecule type" value="Genomic_DNA"/>
</dbReference>
<dbReference type="OrthoDB" id="893422at2"/>
<dbReference type="AlphaFoldDB" id="A0A1M6GYM3"/>
<dbReference type="Proteomes" id="UP000184335">
    <property type="component" value="Unassembled WGS sequence"/>
</dbReference>
<evidence type="ECO:0000313" key="4">
    <source>
        <dbReference type="Proteomes" id="UP000593605"/>
    </source>
</evidence>
<organism evidence="2 3">
    <name type="scientific">Cruoricaptor ignavus</name>
    <dbReference type="NCBI Taxonomy" id="1118202"/>
    <lineage>
        <taxon>Bacteria</taxon>
        <taxon>Pseudomonadati</taxon>
        <taxon>Bacteroidota</taxon>
        <taxon>Flavobacteriia</taxon>
        <taxon>Flavobacteriales</taxon>
        <taxon>Weeksellaceae</taxon>
        <taxon>Cruoricaptor</taxon>
    </lineage>
</organism>
<accession>A0A1M6GYM3</accession>